<organism evidence="5 6">
    <name type="scientific">Roseovarius gahaiensis</name>
    <dbReference type="NCBI Taxonomy" id="2716691"/>
    <lineage>
        <taxon>Bacteria</taxon>
        <taxon>Pseudomonadati</taxon>
        <taxon>Pseudomonadota</taxon>
        <taxon>Alphaproteobacteria</taxon>
        <taxon>Rhodobacterales</taxon>
        <taxon>Roseobacteraceae</taxon>
        <taxon>Roseovarius</taxon>
    </lineage>
</organism>
<feature type="region of interest" description="Disordered" evidence="3">
    <location>
        <begin position="203"/>
        <end position="228"/>
    </location>
</feature>
<dbReference type="RefSeq" id="WP_167194356.1">
    <property type="nucleotide sequence ID" value="NZ_JAAORB010000007.1"/>
</dbReference>
<feature type="region of interest" description="Disordered" evidence="3">
    <location>
        <begin position="1"/>
        <end position="27"/>
    </location>
</feature>
<feature type="compositionally biased region" description="Basic and acidic residues" evidence="3">
    <location>
        <begin position="16"/>
        <end position="27"/>
    </location>
</feature>
<protein>
    <submittedName>
        <fullName evidence="5">DUF4102 domain-containing protein</fullName>
    </submittedName>
</protein>
<comment type="caution">
    <text evidence="5">The sequence shown here is derived from an EMBL/GenBank/DDBJ whole genome shotgun (WGS) entry which is preliminary data.</text>
</comment>
<evidence type="ECO:0000259" key="4">
    <source>
        <dbReference type="Pfam" id="PF13356"/>
    </source>
</evidence>
<evidence type="ECO:0000256" key="2">
    <source>
        <dbReference type="ARBA" id="ARBA00022908"/>
    </source>
</evidence>
<dbReference type="Proteomes" id="UP000639775">
    <property type="component" value="Unassembled WGS sequence"/>
</dbReference>
<gene>
    <name evidence="5" type="ORF">HAT86_05795</name>
</gene>
<evidence type="ECO:0000256" key="3">
    <source>
        <dbReference type="SAM" id="MobiDB-lite"/>
    </source>
</evidence>
<dbReference type="InterPro" id="IPR038488">
    <property type="entry name" value="Integrase_DNA-bd_sf"/>
</dbReference>
<comment type="similarity">
    <text evidence="1">Belongs to the 'phage' integrase family.</text>
</comment>
<dbReference type="AlphaFoldDB" id="A0A967BCZ7"/>
<feature type="domain" description="Integrase DNA-binding" evidence="4">
    <location>
        <begin position="98"/>
        <end position="181"/>
    </location>
</feature>
<dbReference type="PANTHER" id="PTHR30629">
    <property type="entry name" value="PROPHAGE INTEGRASE"/>
    <property type="match status" value="1"/>
</dbReference>
<accession>A0A967BCZ7</accession>
<dbReference type="InterPro" id="IPR050808">
    <property type="entry name" value="Phage_Integrase"/>
</dbReference>
<proteinExistence type="inferred from homology"/>
<name>A0A967BCZ7_9RHOB</name>
<dbReference type="PANTHER" id="PTHR30629:SF2">
    <property type="entry name" value="PROPHAGE INTEGRASE INTS-RELATED"/>
    <property type="match status" value="1"/>
</dbReference>
<feature type="compositionally biased region" description="Polar residues" evidence="3">
    <location>
        <begin position="210"/>
        <end position="227"/>
    </location>
</feature>
<dbReference type="GO" id="GO:0015074">
    <property type="term" value="P:DNA integration"/>
    <property type="evidence" value="ECO:0007669"/>
    <property type="project" value="UniProtKB-KW"/>
</dbReference>
<sequence>MKPRKNPTDAQMVRRQQREPIGPKDARARHDPYWALRLQGYSDQCAKRVFRDIPPRYYKEELRVSEEYIADVDPDDLLFIPHVDTDRQVLAVMVRPDLTEETVATAPPRAMEYTIWSETPHGFGLRIRPSGARSYIVMFRIKGNKRQYKLTLGKVGDVALELARKLAREARIEASVGNDPRPMHKSGQLLRQVHQSERVLDGFPHVTPEKQGNTMPSETSAKGTSRPQAMPMACKHERNTLQDTYAAEIDPDTEI</sequence>
<dbReference type="EMBL" id="JAAORB010000007">
    <property type="protein sequence ID" value="NHQ73979.1"/>
    <property type="molecule type" value="Genomic_DNA"/>
</dbReference>
<reference evidence="5" key="1">
    <citation type="submission" date="2020-03" db="EMBL/GenBank/DDBJ databases">
        <title>Roseovarius gahaiensis sp. nov., isolated from Gahai Saline Lake, China.</title>
        <authorList>
            <person name="Sun X."/>
        </authorList>
    </citation>
    <scope>NUCLEOTIDE SEQUENCE</scope>
    <source>
        <strain evidence="5">GH877</strain>
    </source>
</reference>
<keyword evidence="6" id="KW-1185">Reference proteome</keyword>
<dbReference type="Gene3D" id="3.30.160.390">
    <property type="entry name" value="Integrase, DNA-binding domain"/>
    <property type="match status" value="1"/>
</dbReference>
<evidence type="ECO:0000313" key="6">
    <source>
        <dbReference type="Proteomes" id="UP000639775"/>
    </source>
</evidence>
<keyword evidence="2" id="KW-0229">DNA integration</keyword>
<dbReference type="Pfam" id="PF13356">
    <property type="entry name" value="Arm-DNA-bind_3"/>
    <property type="match status" value="1"/>
</dbReference>
<evidence type="ECO:0000256" key="1">
    <source>
        <dbReference type="ARBA" id="ARBA00008857"/>
    </source>
</evidence>
<dbReference type="InterPro" id="IPR025166">
    <property type="entry name" value="Integrase_DNA_bind_dom"/>
</dbReference>
<evidence type="ECO:0000313" key="5">
    <source>
        <dbReference type="EMBL" id="NHQ73979.1"/>
    </source>
</evidence>